<reference evidence="5 6" key="1">
    <citation type="submission" date="2020-04" db="EMBL/GenBank/DDBJ databases">
        <title>Perkinsus olseni comparative genomics.</title>
        <authorList>
            <person name="Bogema D.R."/>
        </authorList>
    </citation>
    <scope>NUCLEOTIDE SEQUENCE [LARGE SCALE GENOMIC DNA]</scope>
    <source>
        <strain evidence="5">ATCC PRA-179</strain>
    </source>
</reference>
<keyword evidence="3" id="KW-0472">Membrane</keyword>
<dbReference type="GO" id="GO:0016787">
    <property type="term" value="F:hydrolase activity"/>
    <property type="evidence" value="ECO:0007669"/>
    <property type="project" value="UniProtKB-KW"/>
</dbReference>
<evidence type="ECO:0000313" key="6">
    <source>
        <dbReference type="Proteomes" id="UP000570595"/>
    </source>
</evidence>
<dbReference type="PANTHER" id="PTHR48081:SF33">
    <property type="entry name" value="KYNURENINE FORMAMIDASE"/>
    <property type="match status" value="1"/>
</dbReference>
<evidence type="ECO:0000313" key="5">
    <source>
        <dbReference type="EMBL" id="KAF4655151.1"/>
    </source>
</evidence>
<dbReference type="Gene3D" id="3.40.50.1820">
    <property type="entry name" value="alpha/beta hydrolase"/>
    <property type="match status" value="1"/>
</dbReference>
<dbReference type="AlphaFoldDB" id="A0A7J6L7J8"/>
<feature type="region of interest" description="Disordered" evidence="2">
    <location>
        <begin position="1"/>
        <end position="111"/>
    </location>
</feature>
<organism evidence="5 6">
    <name type="scientific">Perkinsus olseni</name>
    <name type="common">Perkinsus atlanticus</name>
    <dbReference type="NCBI Taxonomy" id="32597"/>
    <lineage>
        <taxon>Eukaryota</taxon>
        <taxon>Sar</taxon>
        <taxon>Alveolata</taxon>
        <taxon>Perkinsozoa</taxon>
        <taxon>Perkinsea</taxon>
        <taxon>Perkinsida</taxon>
        <taxon>Perkinsidae</taxon>
        <taxon>Perkinsus</taxon>
    </lineage>
</organism>
<dbReference type="Pfam" id="PF20434">
    <property type="entry name" value="BD-FAE"/>
    <property type="match status" value="1"/>
</dbReference>
<dbReference type="Proteomes" id="UP000570595">
    <property type="component" value="Unassembled WGS sequence"/>
</dbReference>
<proteinExistence type="predicted"/>
<sequence length="560" mass="62261">MSNLNNDHPVTDSKATLGEVSGEPSTEGTAKATVAKDAAVKTDRKSENRPAAAEDIKIKAGVAQSEQRPRVSLVVPDATGGSDVPTHKPLKHPGRPMPRGLSSLGDEHPHYTRSVTTASGLQRGRKARKDRSKILGRAMTHQVGSNYDRELHWLKPYYPTDKDESDGEEEESWIPDWVMYFPFMLSRFLHVVVEEFPWLMHEASILLKFFGTGLQAYVMFMRLVVFAVLIMPAVVKVGSWWTLSPNVLRGIRYGPNGRNQLDIYLPADYYLDPPEKRRQKRLPIVINVMGGAWVIGFRAWSACMGRRLGFERGALFIAPDYRNFPQGKIDDMIEDVNNCINWVFENADRYGGDISNVVLTGQSAGAHLLALLLINKAIREEKAAVKNVELNEMWSLSEIRAFVGISGPYDMISMVPHLNSRGLYSNVVMAMMGHDLFRVSPTRILSESTGKSKAAMHRLPEIYLFHGDADVTVPIESSVQFKKALQYCGVQHVTFKVLPGCGHSDPIVECPIRGGKDPLIEQLVPIVFAKSPTLLNTHVGQALPMMNTTILSIASAIMPF</sequence>
<dbReference type="InterPro" id="IPR029058">
    <property type="entry name" value="AB_hydrolase_fold"/>
</dbReference>
<keyword evidence="3" id="KW-0812">Transmembrane</keyword>
<feature type="compositionally biased region" description="Basic and acidic residues" evidence="2">
    <location>
        <begin position="38"/>
        <end position="58"/>
    </location>
</feature>
<dbReference type="OrthoDB" id="6495301at2759"/>
<evidence type="ECO:0000256" key="1">
    <source>
        <dbReference type="ARBA" id="ARBA00022801"/>
    </source>
</evidence>
<dbReference type="InterPro" id="IPR049492">
    <property type="entry name" value="BD-FAE-like_dom"/>
</dbReference>
<comment type="caution">
    <text evidence="5">The sequence shown here is derived from an EMBL/GenBank/DDBJ whole genome shotgun (WGS) entry which is preliminary data.</text>
</comment>
<feature type="transmembrane region" description="Helical" evidence="3">
    <location>
        <begin position="282"/>
        <end position="300"/>
    </location>
</feature>
<keyword evidence="3" id="KW-1133">Transmembrane helix</keyword>
<dbReference type="InterPro" id="IPR050300">
    <property type="entry name" value="GDXG_lipolytic_enzyme"/>
</dbReference>
<gene>
    <name evidence="5" type="ORF">FOZ61_007749</name>
</gene>
<dbReference type="EMBL" id="JABAHT010000483">
    <property type="protein sequence ID" value="KAF4655151.1"/>
    <property type="molecule type" value="Genomic_DNA"/>
</dbReference>
<accession>A0A7J6L7J8</accession>
<evidence type="ECO:0000256" key="2">
    <source>
        <dbReference type="SAM" id="MobiDB-lite"/>
    </source>
</evidence>
<dbReference type="PANTHER" id="PTHR48081">
    <property type="entry name" value="AB HYDROLASE SUPERFAMILY PROTEIN C4A8.06C"/>
    <property type="match status" value="1"/>
</dbReference>
<feature type="transmembrane region" description="Helical" evidence="3">
    <location>
        <begin position="214"/>
        <end position="235"/>
    </location>
</feature>
<evidence type="ECO:0000256" key="3">
    <source>
        <dbReference type="SAM" id="Phobius"/>
    </source>
</evidence>
<name>A0A7J6L7J8_PEROL</name>
<evidence type="ECO:0000259" key="4">
    <source>
        <dbReference type="Pfam" id="PF20434"/>
    </source>
</evidence>
<keyword evidence="1" id="KW-0378">Hydrolase</keyword>
<dbReference type="SUPFAM" id="SSF53474">
    <property type="entry name" value="alpha/beta-Hydrolases"/>
    <property type="match status" value="1"/>
</dbReference>
<protein>
    <recommendedName>
        <fullName evidence="4">BD-FAE-like domain-containing protein</fullName>
    </recommendedName>
</protein>
<feature type="domain" description="BD-FAE-like" evidence="4">
    <location>
        <begin position="276"/>
        <end position="485"/>
    </location>
</feature>